<gene>
    <name evidence="1" type="ORF">FA95DRAFT_1555758</name>
</gene>
<proteinExistence type="predicted"/>
<reference evidence="1" key="2">
    <citation type="journal article" date="2022" name="New Phytol.">
        <title>Evolutionary transition to the ectomycorrhizal habit in the genomes of a hyperdiverse lineage of mushroom-forming fungi.</title>
        <authorList>
            <person name="Looney B."/>
            <person name="Miyauchi S."/>
            <person name="Morin E."/>
            <person name="Drula E."/>
            <person name="Courty P.E."/>
            <person name="Kohler A."/>
            <person name="Kuo A."/>
            <person name="LaButti K."/>
            <person name="Pangilinan J."/>
            <person name="Lipzen A."/>
            <person name="Riley R."/>
            <person name="Andreopoulos W."/>
            <person name="He G."/>
            <person name="Johnson J."/>
            <person name="Nolan M."/>
            <person name="Tritt A."/>
            <person name="Barry K.W."/>
            <person name="Grigoriev I.V."/>
            <person name="Nagy L.G."/>
            <person name="Hibbett D."/>
            <person name="Henrissat B."/>
            <person name="Matheny P.B."/>
            <person name="Labbe J."/>
            <person name="Martin F.M."/>
        </authorList>
    </citation>
    <scope>NUCLEOTIDE SEQUENCE</scope>
    <source>
        <strain evidence="1">FP105234-sp</strain>
    </source>
</reference>
<evidence type="ECO:0000313" key="1">
    <source>
        <dbReference type="EMBL" id="KAI0050423.1"/>
    </source>
</evidence>
<sequence>MATHSKHQYTAEEKQQLLANLDIEVAHRTRQLEAWLADTLAAFRSRHERQIAYIPHLVRGVSMGDFGDKYAGDVQACLRGLQKAHLDADGVGAPLDRGAMKRKWGGADEEGTAHEARAPVKNARIMSVTPQKKPSFTTGTAASRSRVASAKTPGTIRPASPHKPMRPASPSKLPTSPSKSRPRPPSSASFAPALPKTPAYPPRWPRRDESMLSVNGSPLTNPYVLGLDWLGGQSPAQPDAAAPATGDERAGTHTRTLSRSNSGIVIRRDASFASLAEPSQTTQLSTLTPAPRGHVRSVSHSQLSLPSHSRSNSQHSAGGISASGSGHVAARVAVPTRDGAVLEFDPLLTSPAALDKLEGLSASAKKQAKEDMRALMQAAVAKWNLS</sequence>
<accession>A0ACB8S3Q5</accession>
<keyword evidence="2" id="KW-1185">Reference proteome</keyword>
<organism evidence="1 2">
    <name type="scientific">Auriscalpium vulgare</name>
    <dbReference type="NCBI Taxonomy" id="40419"/>
    <lineage>
        <taxon>Eukaryota</taxon>
        <taxon>Fungi</taxon>
        <taxon>Dikarya</taxon>
        <taxon>Basidiomycota</taxon>
        <taxon>Agaricomycotina</taxon>
        <taxon>Agaricomycetes</taxon>
        <taxon>Russulales</taxon>
        <taxon>Auriscalpiaceae</taxon>
        <taxon>Auriscalpium</taxon>
    </lineage>
</organism>
<dbReference type="EMBL" id="MU275862">
    <property type="protein sequence ID" value="KAI0050423.1"/>
    <property type="molecule type" value="Genomic_DNA"/>
</dbReference>
<comment type="caution">
    <text evidence="1">The sequence shown here is derived from an EMBL/GenBank/DDBJ whole genome shotgun (WGS) entry which is preliminary data.</text>
</comment>
<dbReference type="Proteomes" id="UP000814033">
    <property type="component" value="Unassembled WGS sequence"/>
</dbReference>
<evidence type="ECO:0000313" key="2">
    <source>
        <dbReference type="Proteomes" id="UP000814033"/>
    </source>
</evidence>
<reference evidence="1" key="1">
    <citation type="submission" date="2021-02" db="EMBL/GenBank/DDBJ databases">
        <authorList>
            <consortium name="DOE Joint Genome Institute"/>
            <person name="Ahrendt S."/>
            <person name="Looney B.P."/>
            <person name="Miyauchi S."/>
            <person name="Morin E."/>
            <person name="Drula E."/>
            <person name="Courty P.E."/>
            <person name="Chicoki N."/>
            <person name="Fauchery L."/>
            <person name="Kohler A."/>
            <person name="Kuo A."/>
            <person name="Labutti K."/>
            <person name="Pangilinan J."/>
            <person name="Lipzen A."/>
            <person name="Riley R."/>
            <person name="Andreopoulos W."/>
            <person name="He G."/>
            <person name="Johnson J."/>
            <person name="Barry K.W."/>
            <person name="Grigoriev I.V."/>
            <person name="Nagy L."/>
            <person name="Hibbett D."/>
            <person name="Henrissat B."/>
            <person name="Matheny P.B."/>
            <person name="Labbe J."/>
            <person name="Martin F."/>
        </authorList>
    </citation>
    <scope>NUCLEOTIDE SEQUENCE</scope>
    <source>
        <strain evidence="1">FP105234-sp</strain>
    </source>
</reference>
<protein>
    <submittedName>
        <fullName evidence="1">Uncharacterized protein</fullName>
    </submittedName>
</protein>
<name>A0ACB8S3Q5_9AGAM</name>